<proteinExistence type="predicted"/>
<sequence>MGVGLGIFLLVIGAVLFYGITADVAGLDLDAIGIVLMIAGVAVVALTLILMMIRRDRTRRPIENDTDVI</sequence>
<dbReference type="AlphaFoldDB" id="A0A841ED93"/>
<evidence type="ECO:0000259" key="2">
    <source>
        <dbReference type="Pfam" id="PF20059"/>
    </source>
</evidence>
<accession>A0A841ED93</accession>
<dbReference type="Proteomes" id="UP000578077">
    <property type="component" value="Unassembled WGS sequence"/>
</dbReference>
<keyword evidence="1" id="KW-0812">Transmembrane</keyword>
<keyword evidence="1" id="KW-0472">Membrane</keyword>
<name>A0A841ED93_9ACTN</name>
<comment type="caution">
    <text evidence="3">The sequence shown here is derived from an EMBL/GenBank/DDBJ whole genome shotgun (WGS) entry which is preliminary data.</text>
</comment>
<keyword evidence="4" id="KW-1185">Reference proteome</keyword>
<dbReference type="RefSeq" id="WP_184635677.1">
    <property type="nucleotide sequence ID" value="NZ_JACHLY010000001.1"/>
</dbReference>
<evidence type="ECO:0000313" key="3">
    <source>
        <dbReference type="EMBL" id="MBB5999033.1"/>
    </source>
</evidence>
<dbReference type="Pfam" id="PF20059">
    <property type="entry name" value="DUF6458"/>
    <property type="match status" value="1"/>
</dbReference>
<organism evidence="3 4">
    <name type="scientific">Streptomonospora salina</name>
    <dbReference type="NCBI Taxonomy" id="104205"/>
    <lineage>
        <taxon>Bacteria</taxon>
        <taxon>Bacillati</taxon>
        <taxon>Actinomycetota</taxon>
        <taxon>Actinomycetes</taxon>
        <taxon>Streptosporangiales</taxon>
        <taxon>Nocardiopsidaceae</taxon>
        <taxon>Streptomonospora</taxon>
    </lineage>
</organism>
<feature type="domain" description="DUF6458" evidence="2">
    <location>
        <begin position="1"/>
        <end position="58"/>
    </location>
</feature>
<keyword evidence="1" id="KW-1133">Transmembrane helix</keyword>
<reference evidence="3 4" key="1">
    <citation type="submission" date="2020-08" db="EMBL/GenBank/DDBJ databases">
        <title>Sequencing the genomes of 1000 actinobacteria strains.</title>
        <authorList>
            <person name="Klenk H.-P."/>
        </authorList>
    </citation>
    <scope>NUCLEOTIDE SEQUENCE [LARGE SCALE GENOMIC DNA]</scope>
    <source>
        <strain evidence="3 4">DSM 44593</strain>
    </source>
</reference>
<dbReference type="EMBL" id="JACHLY010000001">
    <property type="protein sequence ID" value="MBB5999033.1"/>
    <property type="molecule type" value="Genomic_DNA"/>
</dbReference>
<gene>
    <name evidence="3" type="ORF">HNR25_002784</name>
</gene>
<dbReference type="InterPro" id="IPR045597">
    <property type="entry name" value="DUF6458"/>
</dbReference>
<evidence type="ECO:0000256" key="1">
    <source>
        <dbReference type="SAM" id="Phobius"/>
    </source>
</evidence>
<protein>
    <submittedName>
        <fullName evidence="3">High-affinity Fe2+/Pb2+ permease</fullName>
    </submittedName>
</protein>
<evidence type="ECO:0000313" key="4">
    <source>
        <dbReference type="Proteomes" id="UP000578077"/>
    </source>
</evidence>
<feature type="transmembrane region" description="Helical" evidence="1">
    <location>
        <begin position="32"/>
        <end position="53"/>
    </location>
</feature>